<name>A0AAU8MT11_9GAMM</name>
<feature type="binding site" evidence="10">
    <location>
        <position position="73"/>
    </location>
    <ligand>
        <name>pyridoxal 5'-phosphate</name>
        <dbReference type="ChEBI" id="CHEBI:597326"/>
    </ligand>
</feature>
<dbReference type="InterPro" id="IPR036052">
    <property type="entry name" value="TrpB-like_PALP_sf"/>
</dbReference>
<proteinExistence type="inferred from homology"/>
<reference evidence="15" key="2">
    <citation type="submission" date="2024-06" db="EMBL/GenBank/DDBJ databases">
        <authorList>
            <person name="Li S."/>
        </authorList>
    </citation>
    <scope>NUCLEOTIDE SEQUENCE</scope>
    <source>
        <strain evidence="15">SR10</strain>
    </source>
</reference>
<evidence type="ECO:0000256" key="3">
    <source>
        <dbReference type="ARBA" id="ARBA00007103"/>
    </source>
</evidence>
<comment type="similarity">
    <text evidence="3 12">Belongs to the cysteine synthase/cystathionine beta-synthase family.</text>
</comment>
<evidence type="ECO:0000256" key="11">
    <source>
        <dbReference type="PIRSR" id="PIRSR605856-51"/>
    </source>
</evidence>
<keyword evidence="5 12" id="KW-0028">Amino-acid biosynthesis</keyword>
<evidence type="ECO:0000313" key="16">
    <source>
        <dbReference type="Proteomes" id="UP001387215"/>
    </source>
</evidence>
<feature type="domain" description="Tryptophan synthase beta chain-like PALP" evidence="13">
    <location>
        <begin position="8"/>
        <end position="291"/>
    </location>
</feature>
<protein>
    <recommendedName>
        <fullName evidence="4 12">Cysteine synthase</fullName>
        <ecNumber evidence="4 12">2.5.1.47</ecNumber>
    </recommendedName>
</protein>
<evidence type="ECO:0000256" key="4">
    <source>
        <dbReference type="ARBA" id="ARBA00012681"/>
    </source>
</evidence>
<reference evidence="14 16" key="1">
    <citation type="submission" date="2024-02" db="EMBL/GenBank/DDBJ databases">
        <title>Lysobacter Genome Sequencing and Mining.</title>
        <authorList>
            <person name="Bierman J."/>
            <person name="Walker M.C."/>
        </authorList>
    </citation>
    <scope>NUCLEOTIDE SEQUENCE [LARGE SCALE GENOMIC DNA]</scope>
    <source>
        <strain evidence="14 16">PB6250</strain>
    </source>
</reference>
<evidence type="ECO:0000256" key="12">
    <source>
        <dbReference type="RuleBase" id="RU003985"/>
    </source>
</evidence>
<sequence>MPLYDSILDTVGDTPIVKLHRIAPKHVSLYAKVESFNPGGSVKDRLALAIVLDAERSGALKPGQTIVEATSGNTGIALAMVAAARGYPFVAVMTETFSVERRKLMRAYGAKVILTPAAERGSGMVRKAAELAEQHGWFLARQFDNPANPAYHRSTTGPEILRDFAGKRLDYFVTGWGTGGTLSGAGQVLKLARPDLKIVTSEPAGASLLSGKDWQPHKIQGWTPDFVPGVLDRTIADEIRPVDDLSARDTARRLAAEEGLFVGISAGATVAAALQVAEQAPEGSVLLAMLPDTGERYLSTFLFEGVAEGSDDEWLASLEARQTAAA</sequence>
<comment type="cofactor">
    <cofactor evidence="1 10 12">
        <name>pyridoxal 5'-phosphate</name>
        <dbReference type="ChEBI" id="CHEBI:597326"/>
    </cofactor>
</comment>
<dbReference type="PANTHER" id="PTHR10314">
    <property type="entry name" value="CYSTATHIONINE BETA-SYNTHASE"/>
    <property type="match status" value="1"/>
</dbReference>
<dbReference type="Proteomes" id="UP001387215">
    <property type="component" value="Unassembled WGS sequence"/>
</dbReference>
<dbReference type="CDD" id="cd01561">
    <property type="entry name" value="CBS_like"/>
    <property type="match status" value="1"/>
</dbReference>
<dbReference type="SUPFAM" id="SSF53686">
    <property type="entry name" value="Tryptophan synthase beta subunit-like PLP-dependent enzymes"/>
    <property type="match status" value="1"/>
</dbReference>
<dbReference type="NCBIfam" id="TIGR01139">
    <property type="entry name" value="cysK"/>
    <property type="match status" value="1"/>
</dbReference>
<dbReference type="EMBL" id="JBANDL010000002">
    <property type="protein sequence ID" value="MEI2456233.1"/>
    <property type="molecule type" value="Genomic_DNA"/>
</dbReference>
<evidence type="ECO:0000256" key="8">
    <source>
        <dbReference type="ARBA" id="ARBA00023192"/>
    </source>
</evidence>
<dbReference type="RefSeq" id="WP_064749274.1">
    <property type="nucleotide sequence ID" value="NZ_CP159925.1"/>
</dbReference>
<dbReference type="Gene3D" id="3.40.50.1100">
    <property type="match status" value="2"/>
</dbReference>
<keyword evidence="7 10" id="KW-0663">Pyridoxal phosphate</keyword>
<dbReference type="EMBL" id="CP159925">
    <property type="protein sequence ID" value="XCO75147.1"/>
    <property type="molecule type" value="Genomic_DNA"/>
</dbReference>
<evidence type="ECO:0000256" key="5">
    <source>
        <dbReference type="ARBA" id="ARBA00022605"/>
    </source>
</evidence>
<dbReference type="GO" id="GO:0006535">
    <property type="term" value="P:cysteine biosynthetic process from serine"/>
    <property type="evidence" value="ECO:0007669"/>
    <property type="project" value="UniProtKB-UniRule"/>
</dbReference>
<evidence type="ECO:0000259" key="13">
    <source>
        <dbReference type="Pfam" id="PF00291"/>
    </source>
</evidence>
<keyword evidence="16" id="KW-1185">Reference proteome</keyword>
<dbReference type="GO" id="GO:0004124">
    <property type="term" value="F:cysteine synthase activity"/>
    <property type="evidence" value="ECO:0007669"/>
    <property type="project" value="UniProtKB-UniRule"/>
</dbReference>
<dbReference type="InterPro" id="IPR050214">
    <property type="entry name" value="Cys_Synth/Cystath_Beta-Synth"/>
</dbReference>
<gene>
    <name evidence="15" type="primary">cysK</name>
    <name evidence="15" type="ORF">ABU614_22880</name>
    <name evidence="14" type="ORF">V2J18_16335</name>
</gene>
<dbReference type="PROSITE" id="PS00901">
    <property type="entry name" value="CYS_SYNTHASE"/>
    <property type="match status" value="1"/>
</dbReference>
<feature type="modified residue" description="N6-(pyridoxal phosphate)lysine" evidence="11">
    <location>
        <position position="43"/>
    </location>
</feature>
<dbReference type="AlphaFoldDB" id="A0AAU8MT11"/>
<dbReference type="EC" id="2.5.1.47" evidence="4 12"/>
<comment type="catalytic activity">
    <reaction evidence="9 12">
        <text>O-acetyl-L-serine + hydrogen sulfide = L-cysteine + acetate</text>
        <dbReference type="Rhea" id="RHEA:14829"/>
        <dbReference type="ChEBI" id="CHEBI:29919"/>
        <dbReference type="ChEBI" id="CHEBI:30089"/>
        <dbReference type="ChEBI" id="CHEBI:35235"/>
        <dbReference type="ChEBI" id="CHEBI:58340"/>
        <dbReference type="EC" id="2.5.1.47"/>
    </reaction>
</comment>
<dbReference type="InterPro" id="IPR001926">
    <property type="entry name" value="TrpB-like_PALP"/>
</dbReference>
<accession>A0AAU8MT11</accession>
<keyword evidence="8 12" id="KW-0198">Cysteine biosynthesis</keyword>
<evidence type="ECO:0000313" key="15">
    <source>
        <dbReference type="EMBL" id="XCO75147.1"/>
    </source>
</evidence>
<evidence type="ECO:0000256" key="7">
    <source>
        <dbReference type="ARBA" id="ARBA00022898"/>
    </source>
</evidence>
<keyword evidence="6 12" id="KW-0808">Transferase</keyword>
<evidence type="ECO:0000256" key="6">
    <source>
        <dbReference type="ARBA" id="ARBA00022679"/>
    </source>
</evidence>
<dbReference type="Pfam" id="PF00291">
    <property type="entry name" value="PALP"/>
    <property type="match status" value="1"/>
</dbReference>
<dbReference type="FunFam" id="3.40.50.1100:FF:000006">
    <property type="entry name" value="Cysteine synthase"/>
    <property type="match status" value="1"/>
</dbReference>
<dbReference type="NCBIfam" id="TIGR01136">
    <property type="entry name" value="cysKM"/>
    <property type="match status" value="1"/>
</dbReference>
<dbReference type="InterPro" id="IPR001216">
    <property type="entry name" value="P-phosphate_BS"/>
</dbReference>
<organism evidence="15">
    <name type="scientific">Lysobacter firmicutimachus</name>
    <dbReference type="NCBI Taxonomy" id="1792846"/>
    <lineage>
        <taxon>Bacteria</taxon>
        <taxon>Pseudomonadati</taxon>
        <taxon>Pseudomonadota</taxon>
        <taxon>Gammaproteobacteria</taxon>
        <taxon>Lysobacterales</taxon>
        <taxon>Lysobacteraceae</taxon>
        <taxon>Lysobacter</taxon>
    </lineage>
</organism>
<evidence type="ECO:0000256" key="10">
    <source>
        <dbReference type="PIRSR" id="PIRSR605856-50"/>
    </source>
</evidence>
<evidence type="ECO:0000256" key="1">
    <source>
        <dbReference type="ARBA" id="ARBA00001933"/>
    </source>
</evidence>
<evidence type="ECO:0000313" key="14">
    <source>
        <dbReference type="EMBL" id="MEI2456233.1"/>
    </source>
</evidence>
<dbReference type="InterPro" id="IPR005856">
    <property type="entry name" value="Cys_synth"/>
</dbReference>
<comment type="pathway">
    <text evidence="2">Amino-acid biosynthesis; L-cysteine biosynthesis; L-cysteine from L-serine: step 2/2.</text>
</comment>
<evidence type="ECO:0000256" key="9">
    <source>
        <dbReference type="ARBA" id="ARBA00047931"/>
    </source>
</evidence>
<feature type="binding site" evidence="10">
    <location>
        <begin position="177"/>
        <end position="181"/>
    </location>
    <ligand>
        <name>pyridoxal 5'-phosphate</name>
        <dbReference type="ChEBI" id="CHEBI:597326"/>
    </ligand>
</feature>
<evidence type="ECO:0000256" key="2">
    <source>
        <dbReference type="ARBA" id="ARBA00004962"/>
    </source>
</evidence>
<feature type="binding site" evidence="10">
    <location>
        <position position="265"/>
    </location>
    <ligand>
        <name>pyridoxal 5'-phosphate</name>
        <dbReference type="ChEBI" id="CHEBI:597326"/>
    </ligand>
</feature>
<dbReference type="InterPro" id="IPR005859">
    <property type="entry name" value="CysK"/>
</dbReference>